<dbReference type="InterPro" id="IPR001131">
    <property type="entry name" value="Peptidase_M24B_aminopep-P_CS"/>
</dbReference>
<comment type="cofactor">
    <cofactor evidence="2">
        <name>Mn(2+)</name>
        <dbReference type="ChEBI" id="CHEBI:29035"/>
    </cofactor>
</comment>
<dbReference type="PROSITE" id="PS00491">
    <property type="entry name" value="PROLINE_PEPTIDASE"/>
    <property type="match status" value="1"/>
</dbReference>
<dbReference type="SUPFAM" id="SSF53092">
    <property type="entry name" value="Creatinase/prolidase N-terminal domain"/>
    <property type="match status" value="1"/>
</dbReference>
<dbReference type="GO" id="GO:0030145">
    <property type="term" value="F:manganese ion binding"/>
    <property type="evidence" value="ECO:0007669"/>
    <property type="project" value="InterPro"/>
</dbReference>
<dbReference type="PANTHER" id="PTHR43226">
    <property type="entry name" value="XAA-PRO AMINOPEPTIDASE 3"/>
    <property type="match status" value="1"/>
</dbReference>
<dbReference type="InterPro" id="IPR007865">
    <property type="entry name" value="Aminopep_P_N"/>
</dbReference>
<feature type="domain" description="Aminopeptidase P N-terminal" evidence="13">
    <location>
        <begin position="4"/>
        <end position="137"/>
    </location>
</feature>
<organism evidence="14 15">
    <name type="scientific">Acidiferrobacter thiooxydans</name>
    <dbReference type="NCBI Taxonomy" id="163359"/>
    <lineage>
        <taxon>Bacteria</taxon>
        <taxon>Pseudomonadati</taxon>
        <taxon>Pseudomonadota</taxon>
        <taxon>Gammaproteobacteria</taxon>
        <taxon>Acidiferrobacterales</taxon>
        <taxon>Acidiferrobacteraceae</taxon>
        <taxon>Acidiferrobacter</taxon>
    </lineage>
</organism>
<evidence type="ECO:0000313" key="14">
    <source>
        <dbReference type="EMBL" id="RCN58484.1"/>
    </source>
</evidence>
<protein>
    <recommendedName>
        <fullName evidence="10">Xaa-Pro aminopeptidase</fullName>
        <ecNumber evidence="4">3.4.11.9</ecNumber>
    </recommendedName>
    <alternativeName>
        <fullName evidence="11">Aminopeptidase P II</fullName>
    </alternativeName>
    <alternativeName>
        <fullName evidence="12">X-Pro aminopeptidase</fullName>
    </alternativeName>
</protein>
<keyword evidence="15" id="KW-1185">Reference proteome</keyword>
<dbReference type="SMART" id="SM01011">
    <property type="entry name" value="AMP_N"/>
    <property type="match status" value="1"/>
</dbReference>
<dbReference type="Gene3D" id="3.40.350.10">
    <property type="entry name" value="Creatinase/prolidase N-terminal domain"/>
    <property type="match status" value="1"/>
</dbReference>
<dbReference type="InterPro" id="IPR036005">
    <property type="entry name" value="Creatinase/aminopeptidase-like"/>
</dbReference>
<dbReference type="Gene3D" id="3.90.230.10">
    <property type="entry name" value="Creatinase/methionine aminopeptidase superfamily"/>
    <property type="match status" value="1"/>
</dbReference>
<keyword evidence="7" id="KW-0378">Hydrolase</keyword>
<evidence type="ECO:0000256" key="2">
    <source>
        <dbReference type="ARBA" id="ARBA00001936"/>
    </source>
</evidence>
<dbReference type="GO" id="GO:0005829">
    <property type="term" value="C:cytosol"/>
    <property type="evidence" value="ECO:0007669"/>
    <property type="project" value="TreeGrafter"/>
</dbReference>
<evidence type="ECO:0000256" key="4">
    <source>
        <dbReference type="ARBA" id="ARBA00012574"/>
    </source>
</evidence>
<dbReference type="InterPro" id="IPR052433">
    <property type="entry name" value="X-Pro_dipept-like"/>
</dbReference>
<dbReference type="CDD" id="cd01087">
    <property type="entry name" value="Prolidase"/>
    <property type="match status" value="1"/>
</dbReference>
<evidence type="ECO:0000256" key="6">
    <source>
        <dbReference type="ARBA" id="ARBA00022723"/>
    </source>
</evidence>
<dbReference type="Pfam" id="PF05195">
    <property type="entry name" value="AMP_N"/>
    <property type="match status" value="1"/>
</dbReference>
<comment type="caution">
    <text evidence="14">The sequence shown here is derived from an EMBL/GenBank/DDBJ whole genome shotgun (WGS) entry which is preliminary data.</text>
</comment>
<evidence type="ECO:0000256" key="5">
    <source>
        <dbReference type="ARBA" id="ARBA00022670"/>
    </source>
</evidence>
<dbReference type="InterPro" id="IPR029149">
    <property type="entry name" value="Creatin/AminoP/Spt16_N"/>
</dbReference>
<evidence type="ECO:0000256" key="1">
    <source>
        <dbReference type="ARBA" id="ARBA00001424"/>
    </source>
</evidence>
<evidence type="ECO:0000256" key="8">
    <source>
        <dbReference type="ARBA" id="ARBA00023049"/>
    </source>
</evidence>
<evidence type="ECO:0000313" key="15">
    <source>
        <dbReference type="Proteomes" id="UP000253250"/>
    </source>
</evidence>
<keyword evidence="9" id="KW-0464">Manganese</keyword>
<evidence type="ECO:0000256" key="11">
    <source>
        <dbReference type="ARBA" id="ARBA00075356"/>
    </source>
</evidence>
<dbReference type="GO" id="GO:0070006">
    <property type="term" value="F:metalloaminopeptidase activity"/>
    <property type="evidence" value="ECO:0007669"/>
    <property type="project" value="InterPro"/>
</dbReference>
<proteinExistence type="inferred from homology"/>
<keyword evidence="5" id="KW-0645">Protease</keyword>
<dbReference type="AlphaFoldDB" id="A0A1C2FY71"/>
<evidence type="ECO:0000256" key="12">
    <source>
        <dbReference type="ARBA" id="ARBA00081411"/>
    </source>
</evidence>
<dbReference type="RefSeq" id="WP_065971950.1">
    <property type="nucleotide sequence ID" value="NZ_CP080624.1"/>
</dbReference>
<gene>
    <name evidence="14" type="ORF">C4900_01430</name>
</gene>
<dbReference type="PRINTS" id="PR00599">
    <property type="entry name" value="MAPEPTIDASE"/>
</dbReference>
<keyword evidence="6" id="KW-0479">Metal-binding</keyword>
<dbReference type="Proteomes" id="UP000253250">
    <property type="component" value="Unassembled WGS sequence"/>
</dbReference>
<dbReference type="InterPro" id="IPR000994">
    <property type="entry name" value="Pept_M24"/>
</dbReference>
<dbReference type="SUPFAM" id="SSF55920">
    <property type="entry name" value="Creatinase/aminopeptidase"/>
    <property type="match status" value="1"/>
</dbReference>
<accession>A0A1C2FY71</accession>
<dbReference type="Pfam" id="PF00557">
    <property type="entry name" value="Peptidase_M24"/>
    <property type="match status" value="1"/>
</dbReference>
<dbReference type="GO" id="GO:0006508">
    <property type="term" value="P:proteolysis"/>
    <property type="evidence" value="ECO:0007669"/>
    <property type="project" value="UniProtKB-KW"/>
</dbReference>
<dbReference type="OrthoDB" id="9806388at2"/>
<reference evidence="14 15" key="1">
    <citation type="submission" date="2018-02" db="EMBL/GenBank/DDBJ databases">
        <title>Insights into the biology of acidophilic members of the Acidiferrobacteraceae family derived from comparative genomic analyses.</title>
        <authorList>
            <person name="Issotta F."/>
            <person name="Thyssen C."/>
            <person name="Mena C."/>
            <person name="Moya A."/>
            <person name="Bellenberg S."/>
            <person name="Sproer C."/>
            <person name="Covarrubias P.C."/>
            <person name="Sand W."/>
            <person name="Quatrini R."/>
            <person name="Vera M."/>
        </authorList>
    </citation>
    <scope>NUCLEOTIDE SEQUENCE [LARGE SCALE GENOMIC DNA]</scope>
    <source>
        <strain evidence="15">m-1</strain>
    </source>
</reference>
<comment type="similarity">
    <text evidence="3">Belongs to the peptidase M24B family.</text>
</comment>
<name>A0A1C2FY71_9GAMM</name>
<keyword evidence="8" id="KW-0482">Metalloprotease</keyword>
<evidence type="ECO:0000256" key="9">
    <source>
        <dbReference type="ARBA" id="ARBA00023211"/>
    </source>
</evidence>
<comment type="catalytic activity">
    <reaction evidence="1">
        <text>Release of any N-terminal amino acid, including proline, that is linked to proline, even from a dipeptide or tripeptide.</text>
        <dbReference type="EC" id="3.4.11.9"/>
    </reaction>
</comment>
<dbReference type="STRING" id="163359.A9R16_03595"/>
<dbReference type="PANTHER" id="PTHR43226:SF4">
    <property type="entry name" value="XAA-PRO AMINOPEPTIDASE 3"/>
    <property type="match status" value="1"/>
</dbReference>
<evidence type="ECO:0000256" key="3">
    <source>
        <dbReference type="ARBA" id="ARBA00008766"/>
    </source>
</evidence>
<evidence type="ECO:0000259" key="13">
    <source>
        <dbReference type="SMART" id="SM01011"/>
    </source>
</evidence>
<evidence type="ECO:0000256" key="7">
    <source>
        <dbReference type="ARBA" id="ARBA00022801"/>
    </source>
</evidence>
<sequence length="438" mass="48774">MIPMDKNTFRRRRAEFMGLMGEAVAIIPTSPVRARNGDVEYLFRPDSDFYYLTHFPEPEAVAVLIPGRAQGEFLLFCRDRDPDKEQWQGRRAGPEGAVSQYGADDAFPIDDIDDILPGLLENRRRVYYSMGRHPEFDGHVLEWVNEVRAKARSGVAAPEEFVDPNHILHEMRLTKRPEEIALMRRAAAVGAEGHKRAIRGCAPGLFEYELEAELLYAFRKGGSQYPSYPPIVASGANACILHYTENDAPLKDGTLVLIDAGCEIDGYASDISRTFPVGHRFSPEQRALYDIVLAAHAAALAAIAPGREWPAAHEAAVKVLTQGLLDLKLLHGAVDELIENGGYKRFYMHRTGHWLGLDVHDVGDYKVGGAHRVLEAGMVTTVEPGLYIPGSDDIPERFRNIGIRIEDDVLVTKNGYEILSHDLPRRAEDIEALRAEGL</sequence>
<dbReference type="InterPro" id="IPR001714">
    <property type="entry name" value="Pept_M24_MAP"/>
</dbReference>
<evidence type="ECO:0000256" key="10">
    <source>
        <dbReference type="ARBA" id="ARBA00069363"/>
    </source>
</evidence>
<dbReference type="EMBL" id="PSYR01000001">
    <property type="protein sequence ID" value="RCN58484.1"/>
    <property type="molecule type" value="Genomic_DNA"/>
</dbReference>
<dbReference type="FunFam" id="3.90.230.10:FF:000002">
    <property type="entry name" value="Xaa-Pro aminopeptidase 3"/>
    <property type="match status" value="1"/>
</dbReference>
<dbReference type="EC" id="3.4.11.9" evidence="4"/>